<comment type="caution">
    <text evidence="1">The sequence shown here is derived from an EMBL/GenBank/DDBJ whole genome shotgun (WGS) entry which is preliminary data.</text>
</comment>
<name>A0A852X9J7_9MICO</name>
<evidence type="ECO:0000313" key="1">
    <source>
        <dbReference type="EMBL" id="NYG38180.1"/>
    </source>
</evidence>
<accession>A0A852X9J7</accession>
<dbReference type="EMBL" id="JACBZX010000001">
    <property type="protein sequence ID" value="NYG38180.1"/>
    <property type="molecule type" value="Genomic_DNA"/>
</dbReference>
<sequence>MSRSAPVFHCPYCGEDDLRPVAEPAGAWACGSCVRVFTVTMHRTDTDLASGPSEGSTSR</sequence>
<proteinExistence type="predicted"/>
<keyword evidence="1" id="KW-0687">Ribonucleoprotein</keyword>
<gene>
    <name evidence="1" type="ORF">BJY28_002649</name>
</gene>
<dbReference type="Proteomes" id="UP000592181">
    <property type="component" value="Unassembled WGS sequence"/>
</dbReference>
<reference evidence="1 2" key="1">
    <citation type="submission" date="2020-07" db="EMBL/GenBank/DDBJ databases">
        <title>Sequencing the genomes of 1000 actinobacteria strains.</title>
        <authorList>
            <person name="Klenk H.-P."/>
        </authorList>
    </citation>
    <scope>NUCLEOTIDE SEQUENCE [LARGE SCALE GENOMIC DNA]</scope>
    <source>
        <strain evidence="1 2">DSM 24723</strain>
    </source>
</reference>
<dbReference type="AlphaFoldDB" id="A0A852X9J7"/>
<evidence type="ECO:0000313" key="2">
    <source>
        <dbReference type="Proteomes" id="UP000592181"/>
    </source>
</evidence>
<organism evidence="1 2">
    <name type="scientific">Janibacter alkaliphilus</name>
    <dbReference type="NCBI Taxonomy" id="1069963"/>
    <lineage>
        <taxon>Bacteria</taxon>
        <taxon>Bacillati</taxon>
        <taxon>Actinomycetota</taxon>
        <taxon>Actinomycetes</taxon>
        <taxon>Micrococcales</taxon>
        <taxon>Intrasporangiaceae</taxon>
        <taxon>Janibacter</taxon>
    </lineage>
</organism>
<protein>
    <submittedName>
        <fullName evidence="1">Ribosomal protein L37AE/L43A</fullName>
    </submittedName>
</protein>
<dbReference type="GO" id="GO:0005840">
    <property type="term" value="C:ribosome"/>
    <property type="evidence" value="ECO:0007669"/>
    <property type="project" value="UniProtKB-KW"/>
</dbReference>
<keyword evidence="2" id="KW-1185">Reference proteome</keyword>
<keyword evidence="1" id="KW-0689">Ribosomal protein</keyword>
<dbReference type="RefSeq" id="WP_179461187.1">
    <property type="nucleotide sequence ID" value="NZ_JACBZX010000001.1"/>
</dbReference>